<name>A0A067R1R2_ZOONE</name>
<dbReference type="Gene3D" id="3.30.420.10">
    <property type="entry name" value="Ribonuclease H-like superfamily/Ribonuclease H"/>
    <property type="match status" value="1"/>
</dbReference>
<dbReference type="EMBL" id="KK852985">
    <property type="protein sequence ID" value="KDR12840.1"/>
    <property type="molecule type" value="Genomic_DNA"/>
</dbReference>
<dbReference type="InterPro" id="IPR036397">
    <property type="entry name" value="RNaseH_sf"/>
</dbReference>
<dbReference type="InParanoid" id="A0A067R1R2"/>
<evidence type="ECO:0000313" key="1">
    <source>
        <dbReference type="EMBL" id="KDR12840.1"/>
    </source>
</evidence>
<dbReference type="STRING" id="136037.A0A067R1R2"/>
<dbReference type="AlphaFoldDB" id="A0A067R1R2"/>
<protein>
    <recommendedName>
        <fullName evidence="3">Histone-lysine N-methyltransferase SETMAR</fullName>
    </recommendedName>
</protein>
<accession>A0A067R1R2</accession>
<proteinExistence type="predicted"/>
<evidence type="ECO:0008006" key="3">
    <source>
        <dbReference type="Google" id="ProtNLM"/>
    </source>
</evidence>
<gene>
    <name evidence="1" type="ORF">L798_13263</name>
</gene>
<dbReference type="InterPro" id="IPR052709">
    <property type="entry name" value="Transposase-MT_Hybrid"/>
</dbReference>
<evidence type="ECO:0000313" key="2">
    <source>
        <dbReference type="Proteomes" id="UP000027135"/>
    </source>
</evidence>
<reference evidence="1 2" key="1">
    <citation type="journal article" date="2014" name="Nat. Commun.">
        <title>Molecular traces of alternative social organization in a termite genome.</title>
        <authorList>
            <person name="Terrapon N."/>
            <person name="Li C."/>
            <person name="Robertson H.M."/>
            <person name="Ji L."/>
            <person name="Meng X."/>
            <person name="Booth W."/>
            <person name="Chen Z."/>
            <person name="Childers C.P."/>
            <person name="Glastad K.M."/>
            <person name="Gokhale K."/>
            <person name="Gowin J."/>
            <person name="Gronenberg W."/>
            <person name="Hermansen R.A."/>
            <person name="Hu H."/>
            <person name="Hunt B.G."/>
            <person name="Huylmans A.K."/>
            <person name="Khalil S.M."/>
            <person name="Mitchell R.D."/>
            <person name="Munoz-Torres M.C."/>
            <person name="Mustard J.A."/>
            <person name="Pan H."/>
            <person name="Reese J.T."/>
            <person name="Scharf M.E."/>
            <person name="Sun F."/>
            <person name="Vogel H."/>
            <person name="Xiao J."/>
            <person name="Yang W."/>
            <person name="Yang Z."/>
            <person name="Yang Z."/>
            <person name="Zhou J."/>
            <person name="Zhu J."/>
            <person name="Brent C.S."/>
            <person name="Elsik C.G."/>
            <person name="Goodisman M.A."/>
            <person name="Liberles D.A."/>
            <person name="Roe R.M."/>
            <person name="Vargo E.L."/>
            <person name="Vilcinskas A."/>
            <person name="Wang J."/>
            <person name="Bornberg-Bauer E."/>
            <person name="Korb J."/>
            <person name="Zhang G."/>
            <person name="Liebig J."/>
        </authorList>
    </citation>
    <scope>NUCLEOTIDE SEQUENCE [LARGE SCALE GENOMIC DNA]</scope>
    <source>
        <tissue evidence="1">Whole organism</tissue>
    </source>
</reference>
<dbReference type="OMA" id="NEYEWSV"/>
<organism evidence="1 2">
    <name type="scientific">Zootermopsis nevadensis</name>
    <name type="common">Dampwood termite</name>
    <dbReference type="NCBI Taxonomy" id="136037"/>
    <lineage>
        <taxon>Eukaryota</taxon>
        <taxon>Metazoa</taxon>
        <taxon>Ecdysozoa</taxon>
        <taxon>Arthropoda</taxon>
        <taxon>Hexapoda</taxon>
        <taxon>Insecta</taxon>
        <taxon>Pterygota</taxon>
        <taxon>Neoptera</taxon>
        <taxon>Polyneoptera</taxon>
        <taxon>Dictyoptera</taxon>
        <taxon>Blattodea</taxon>
        <taxon>Blattoidea</taxon>
        <taxon>Termitoidae</taxon>
        <taxon>Termopsidae</taxon>
        <taxon>Zootermopsis</taxon>
    </lineage>
</organism>
<dbReference type="PANTHER" id="PTHR46060:SF1">
    <property type="entry name" value="MARINER MOS1 TRANSPOSASE-LIKE PROTEIN"/>
    <property type="match status" value="1"/>
</dbReference>
<sequence>VFVKKLLRRRRWEVLHHPPYSPDLSPCDYNLIPKLQQPLRGKRFRTREDISNAVRREMARFGDGEADGIRRLPRRWQRILDTLGDYFGGC</sequence>
<keyword evidence="2" id="KW-1185">Reference proteome</keyword>
<dbReference type="GO" id="GO:0003676">
    <property type="term" value="F:nucleic acid binding"/>
    <property type="evidence" value="ECO:0007669"/>
    <property type="project" value="InterPro"/>
</dbReference>
<dbReference type="Proteomes" id="UP000027135">
    <property type="component" value="Unassembled WGS sequence"/>
</dbReference>
<feature type="non-terminal residue" evidence="1">
    <location>
        <position position="1"/>
    </location>
</feature>
<dbReference type="PANTHER" id="PTHR46060">
    <property type="entry name" value="MARINER MOS1 TRANSPOSASE-LIKE PROTEIN"/>
    <property type="match status" value="1"/>
</dbReference>